<evidence type="ECO:0000313" key="3">
    <source>
        <dbReference type="EMBL" id="KAA8900213.1"/>
    </source>
</evidence>
<gene>
    <name evidence="3" type="ORF">FN846DRAFT_148645</name>
</gene>
<evidence type="ECO:0000259" key="2">
    <source>
        <dbReference type="PROSITE" id="PS50157"/>
    </source>
</evidence>
<organism evidence="3 4">
    <name type="scientific">Sphaerosporella brunnea</name>
    <dbReference type="NCBI Taxonomy" id="1250544"/>
    <lineage>
        <taxon>Eukaryota</taxon>
        <taxon>Fungi</taxon>
        <taxon>Dikarya</taxon>
        <taxon>Ascomycota</taxon>
        <taxon>Pezizomycotina</taxon>
        <taxon>Pezizomycetes</taxon>
        <taxon>Pezizales</taxon>
        <taxon>Pyronemataceae</taxon>
        <taxon>Sphaerosporella</taxon>
    </lineage>
</organism>
<dbReference type="OrthoDB" id="5305647at2759"/>
<dbReference type="EMBL" id="VXIS01000157">
    <property type="protein sequence ID" value="KAA8900213.1"/>
    <property type="molecule type" value="Genomic_DNA"/>
</dbReference>
<dbReference type="Gene3D" id="3.30.160.60">
    <property type="entry name" value="Classic Zinc Finger"/>
    <property type="match status" value="1"/>
</dbReference>
<dbReference type="InParanoid" id="A0A5J5ER33"/>
<dbReference type="PROSITE" id="PS00028">
    <property type="entry name" value="ZINC_FINGER_C2H2_1"/>
    <property type="match status" value="1"/>
</dbReference>
<dbReference type="Pfam" id="PF26176">
    <property type="entry name" value="zf_C2H2_17_2"/>
    <property type="match status" value="1"/>
</dbReference>
<dbReference type="InterPro" id="IPR059095">
    <property type="entry name" value="Znf_C2H2_17_2nd"/>
</dbReference>
<keyword evidence="1" id="KW-0862">Zinc</keyword>
<reference evidence="3 4" key="1">
    <citation type="submission" date="2019-09" db="EMBL/GenBank/DDBJ databases">
        <title>Draft genome of the ectomycorrhizal ascomycete Sphaerosporella brunnea.</title>
        <authorList>
            <consortium name="DOE Joint Genome Institute"/>
            <person name="Benucci G.M."/>
            <person name="Marozzi G."/>
            <person name="Antonielli L."/>
            <person name="Sanchez S."/>
            <person name="Marco P."/>
            <person name="Wang X."/>
            <person name="Falini L.B."/>
            <person name="Barry K."/>
            <person name="Haridas S."/>
            <person name="Lipzen A."/>
            <person name="Labutti K."/>
            <person name="Grigoriev I.V."/>
            <person name="Murat C."/>
            <person name="Martin F."/>
            <person name="Albertini E."/>
            <person name="Donnini D."/>
            <person name="Bonito G."/>
        </authorList>
    </citation>
    <scope>NUCLEOTIDE SEQUENCE [LARGE SCALE GENOMIC DNA]</scope>
    <source>
        <strain evidence="3 4">Sb_GMNB300</strain>
    </source>
</reference>
<dbReference type="GO" id="GO:0008270">
    <property type="term" value="F:zinc ion binding"/>
    <property type="evidence" value="ECO:0007669"/>
    <property type="project" value="UniProtKB-KW"/>
</dbReference>
<dbReference type="AlphaFoldDB" id="A0A5J5ER33"/>
<dbReference type="PROSITE" id="PS50157">
    <property type="entry name" value="ZINC_FINGER_C2H2_2"/>
    <property type="match status" value="1"/>
</dbReference>
<evidence type="ECO:0000256" key="1">
    <source>
        <dbReference type="PROSITE-ProRule" id="PRU00042"/>
    </source>
</evidence>
<proteinExistence type="predicted"/>
<evidence type="ECO:0000313" key="4">
    <source>
        <dbReference type="Proteomes" id="UP000326924"/>
    </source>
</evidence>
<comment type="caution">
    <text evidence="3">The sequence shown here is derived from an EMBL/GenBank/DDBJ whole genome shotgun (WGS) entry which is preliminary data.</text>
</comment>
<dbReference type="Proteomes" id="UP000326924">
    <property type="component" value="Unassembled WGS sequence"/>
</dbReference>
<keyword evidence="1" id="KW-0479">Metal-binding</keyword>
<sequence length="234" mass="26120">MHRQAVVPNHTPQTAGDEAAAQYRHAILMQLGEDFFPFFDLASQSASSRPDGGLLDQLYAHPRKAGLDSEPASVSQERTNTHCTCCRAGCSDSAGGGAGPVRHNGRHHFAPPACWPNQHGPSPEQWWLLSPSTEAAGNAQSARRSPAVFKPFDCRHCVKDFPKKADRDRHEASVHRGQMEKPPRMFYCNVNGCTRPRGFTRKDNLLDHVRRVHNLSIPKRQTRQQHLSERMSMG</sequence>
<dbReference type="InterPro" id="IPR013087">
    <property type="entry name" value="Znf_C2H2_type"/>
</dbReference>
<keyword evidence="4" id="KW-1185">Reference proteome</keyword>
<keyword evidence="1" id="KW-0863">Zinc-finger</keyword>
<protein>
    <recommendedName>
        <fullName evidence="2">C2H2-type domain-containing protein</fullName>
    </recommendedName>
</protein>
<dbReference type="SMART" id="SM00355">
    <property type="entry name" value="ZnF_C2H2"/>
    <property type="match status" value="2"/>
</dbReference>
<accession>A0A5J5ER33</accession>
<feature type="domain" description="C2H2-type" evidence="2">
    <location>
        <begin position="152"/>
        <end position="180"/>
    </location>
</feature>
<name>A0A5J5ER33_9PEZI</name>